<keyword evidence="2" id="KW-0812">Transmembrane</keyword>
<feature type="region of interest" description="Disordered" evidence="1">
    <location>
        <begin position="1"/>
        <end position="92"/>
    </location>
</feature>
<keyword evidence="4" id="KW-1185">Reference proteome</keyword>
<organism evidence="3 4">
    <name type="scientific">Mycena chlorophos</name>
    <name type="common">Agaric fungus</name>
    <name type="synonym">Agaricus chlorophos</name>
    <dbReference type="NCBI Taxonomy" id="658473"/>
    <lineage>
        <taxon>Eukaryota</taxon>
        <taxon>Fungi</taxon>
        <taxon>Dikarya</taxon>
        <taxon>Basidiomycota</taxon>
        <taxon>Agaricomycotina</taxon>
        <taxon>Agaricomycetes</taxon>
        <taxon>Agaricomycetidae</taxon>
        <taxon>Agaricales</taxon>
        <taxon>Marasmiineae</taxon>
        <taxon>Mycenaceae</taxon>
        <taxon>Mycena</taxon>
    </lineage>
</organism>
<accession>A0ABQ0LTP4</accession>
<proteinExistence type="predicted"/>
<feature type="compositionally biased region" description="Basic residues" evidence="1">
    <location>
        <begin position="65"/>
        <end position="75"/>
    </location>
</feature>
<gene>
    <name evidence="3" type="ORF">MCHLO_11286</name>
</gene>
<feature type="region of interest" description="Disordered" evidence="1">
    <location>
        <begin position="330"/>
        <end position="349"/>
    </location>
</feature>
<feature type="compositionally biased region" description="Polar residues" evidence="1">
    <location>
        <begin position="330"/>
        <end position="340"/>
    </location>
</feature>
<feature type="compositionally biased region" description="Low complexity" evidence="1">
    <location>
        <begin position="1"/>
        <end position="14"/>
    </location>
</feature>
<keyword evidence="2" id="KW-1133">Transmembrane helix</keyword>
<reference evidence="3" key="1">
    <citation type="submission" date="2014-09" db="EMBL/GenBank/DDBJ databases">
        <title>Genome sequence of the luminous mushroom Mycena chlorophos for searching fungal bioluminescence genes.</title>
        <authorList>
            <person name="Tanaka Y."/>
            <person name="Kasuga D."/>
            <person name="Oba Y."/>
            <person name="Hase S."/>
            <person name="Sato K."/>
            <person name="Oba Y."/>
            <person name="Sakakibara Y."/>
        </authorList>
    </citation>
    <scope>NUCLEOTIDE SEQUENCE</scope>
</reference>
<protein>
    <submittedName>
        <fullName evidence="3">Uncharacterized protein</fullName>
    </submittedName>
</protein>
<feature type="compositionally biased region" description="Low complexity" evidence="1">
    <location>
        <begin position="40"/>
        <end position="54"/>
    </location>
</feature>
<feature type="region of interest" description="Disordered" evidence="1">
    <location>
        <begin position="470"/>
        <end position="511"/>
    </location>
</feature>
<evidence type="ECO:0000313" key="3">
    <source>
        <dbReference type="EMBL" id="GAT54430.1"/>
    </source>
</evidence>
<feature type="compositionally biased region" description="Low complexity" evidence="1">
    <location>
        <begin position="273"/>
        <end position="300"/>
    </location>
</feature>
<feature type="transmembrane region" description="Helical" evidence="2">
    <location>
        <begin position="357"/>
        <end position="378"/>
    </location>
</feature>
<evidence type="ECO:0000313" key="4">
    <source>
        <dbReference type="Proteomes" id="UP000815677"/>
    </source>
</evidence>
<feature type="region of interest" description="Disordered" evidence="1">
    <location>
        <begin position="273"/>
        <end position="304"/>
    </location>
</feature>
<name>A0ABQ0LTP4_MYCCL</name>
<evidence type="ECO:0000256" key="1">
    <source>
        <dbReference type="SAM" id="MobiDB-lite"/>
    </source>
</evidence>
<keyword evidence="2" id="KW-0472">Membrane</keyword>
<dbReference type="Proteomes" id="UP000815677">
    <property type="component" value="Unassembled WGS sequence"/>
</dbReference>
<dbReference type="EMBL" id="DF848626">
    <property type="protein sequence ID" value="GAT54430.1"/>
    <property type="molecule type" value="Genomic_DNA"/>
</dbReference>
<sequence>MATATPTGPALATPDSPPRPTELRARNAPAGSSLRRPGTAKFAKSAARAAPISAETVSPVVPTSRKTRTTRRNARQSRVPPVGSRVPPAASPTGAAALHARARAAPVQDRLRMTVLPALVFARAQTSLPTTTRANVMLVAPNARLARSRASTPVRQSTRPNAPVAFRAACCRTAHALDPARAGRSCRPRTTSRARLATRVVAPAPAHRQHVSLARTVNSRRTANASPLARLRPSPPTAHAFRAIRTAPHAVAPLSRSAPAVLPTAPFSVTGAASRSAAKPSSSTPLQAPASHATRAAQAARDPGPVTALRARAPARSSAAGQLVHVTSPAANNGTISEPTQPGPSPSIVSSSRPLEWWEILLMALGCAFIFVLFLMCWRRRARKQRAKQTAAWAATKRLDPKTNWRWRLFRFGERLFGKKRTPVEQSDAAVESEAIALMKMRNAEEARHHLEMEKMQVFGAYQYERKSLASTHRPPSALPELDTQERVSRGSMYSSVTGNPRAGPEPRQPVSKNELASLARYPSSIVSAYAKPPPEAQLVDLTEAQAYAEAVRPSLADTHGAYWIRPNVTGNSGLSSNNPFRR</sequence>
<feature type="compositionally biased region" description="Low complexity" evidence="1">
    <location>
        <begin position="77"/>
        <end position="92"/>
    </location>
</feature>
<evidence type="ECO:0000256" key="2">
    <source>
        <dbReference type="SAM" id="Phobius"/>
    </source>
</evidence>